<dbReference type="PROSITE" id="PS01315">
    <property type="entry name" value="CDS"/>
    <property type="match status" value="1"/>
</dbReference>
<evidence type="ECO:0000256" key="12">
    <source>
        <dbReference type="ARBA" id="ARBA00023098"/>
    </source>
</evidence>
<keyword evidence="13 17" id="KW-0472">Membrane</keyword>
<evidence type="ECO:0000256" key="3">
    <source>
        <dbReference type="ARBA" id="ARBA00005119"/>
    </source>
</evidence>
<evidence type="ECO:0000256" key="2">
    <source>
        <dbReference type="ARBA" id="ARBA00004141"/>
    </source>
</evidence>
<dbReference type="PANTHER" id="PTHR47101">
    <property type="entry name" value="PHOSPHATIDATE CYTIDYLYLTRANSFERASE 5, CHLOROPLASTIC"/>
    <property type="match status" value="1"/>
</dbReference>
<evidence type="ECO:0000256" key="10">
    <source>
        <dbReference type="ARBA" id="ARBA00022695"/>
    </source>
</evidence>
<evidence type="ECO:0000256" key="6">
    <source>
        <dbReference type="ARBA" id="ARBA00012487"/>
    </source>
</evidence>
<evidence type="ECO:0000256" key="17">
    <source>
        <dbReference type="SAM" id="Phobius"/>
    </source>
</evidence>
<accession>A0AAV8UUG0</accession>
<name>A0AAV8UUG0_9RHOD</name>
<feature type="transmembrane region" description="Helical" evidence="17">
    <location>
        <begin position="134"/>
        <end position="151"/>
    </location>
</feature>
<dbReference type="EMBL" id="JAMWBK010000004">
    <property type="protein sequence ID" value="KAJ8906139.1"/>
    <property type="molecule type" value="Genomic_DNA"/>
</dbReference>
<keyword evidence="10 16" id="KW-0548">Nucleotidyltransferase</keyword>
<dbReference type="InterPro" id="IPR000374">
    <property type="entry name" value="PC_trans"/>
</dbReference>
<evidence type="ECO:0000256" key="14">
    <source>
        <dbReference type="ARBA" id="ARBA00023209"/>
    </source>
</evidence>
<comment type="pathway">
    <text evidence="4">Lipid metabolism.</text>
</comment>
<reference evidence="18 19" key="1">
    <citation type="journal article" date="2023" name="Nat. Commun.">
        <title>Origin of minicircular mitochondrial genomes in red algae.</title>
        <authorList>
            <person name="Lee Y."/>
            <person name="Cho C.H."/>
            <person name="Lee Y.M."/>
            <person name="Park S.I."/>
            <person name="Yang J.H."/>
            <person name="West J.A."/>
            <person name="Bhattacharya D."/>
            <person name="Yoon H.S."/>
        </authorList>
    </citation>
    <scope>NUCLEOTIDE SEQUENCE [LARGE SCALE GENOMIC DNA]</scope>
    <source>
        <strain evidence="18 19">CCMP1338</strain>
        <tissue evidence="18">Whole cell</tissue>
    </source>
</reference>
<keyword evidence="8 16" id="KW-0808">Transferase</keyword>
<evidence type="ECO:0000256" key="8">
    <source>
        <dbReference type="ARBA" id="ARBA00022679"/>
    </source>
</evidence>
<keyword evidence="19" id="KW-1185">Reference proteome</keyword>
<comment type="caution">
    <text evidence="18">The sequence shown here is derived from an EMBL/GenBank/DDBJ whole genome shotgun (WGS) entry which is preliminary data.</text>
</comment>
<keyword evidence="11 17" id="KW-1133">Transmembrane helix</keyword>
<keyword evidence="9 16" id="KW-0812">Transmembrane</keyword>
<feature type="transmembrane region" description="Helical" evidence="17">
    <location>
        <begin position="352"/>
        <end position="371"/>
    </location>
</feature>
<feature type="transmembrane region" description="Helical" evidence="17">
    <location>
        <begin position="275"/>
        <end position="295"/>
    </location>
</feature>
<comment type="similarity">
    <text evidence="5 16">Belongs to the CDS family.</text>
</comment>
<comment type="subcellular location">
    <subcellularLocation>
        <location evidence="2">Membrane</location>
        <topology evidence="2">Multi-pass membrane protein</topology>
    </subcellularLocation>
</comment>
<sequence>MDAGRVVGFVQLPSGIQTRRKDSLYRWDDRRLRSHTTRRWTVKAARSVGVGSDGGMADRTPAKKGSEDAEKRDWIGVYKKLQRRTITGCIMGVIVTTWIMSGTFPFALGMVVFSVLGQLEYYRMVKAKGHSPSVFLGIVSTTLIILGTYFFPAHADALFPICGTITTCYLLLRRKTLATTADIATTLLGVFYTGYCPSFYIRLHGFDFGGAEFSYVGRYLQQVWPSWLPDAVIRTGTITTYWTFLAEVTADCGAFFVGRAFGRNKLSELSPKKTIEGALGGFFCSAAVCLLGAYLLQWPVWYVTGPIHGLIVGVMGVLGDLTASLFKRDAGFKDSGDILPGHGGILDRTDSYVFVAPLVYFFVALGFPFFARSARVL</sequence>
<evidence type="ECO:0000256" key="13">
    <source>
        <dbReference type="ARBA" id="ARBA00023136"/>
    </source>
</evidence>
<feature type="transmembrane region" description="Helical" evidence="17">
    <location>
        <begin position="157"/>
        <end position="172"/>
    </location>
</feature>
<proteinExistence type="inferred from homology"/>
<comment type="pathway">
    <text evidence="3 16">Phospholipid metabolism; CDP-diacylglycerol biosynthesis; CDP-diacylglycerol from sn-glycerol 3-phosphate: step 3/3.</text>
</comment>
<keyword evidence="7" id="KW-0444">Lipid biosynthesis</keyword>
<evidence type="ECO:0000256" key="9">
    <source>
        <dbReference type="ARBA" id="ARBA00022692"/>
    </source>
</evidence>
<dbReference type="GO" id="GO:0008654">
    <property type="term" value="P:phospholipid biosynthetic process"/>
    <property type="evidence" value="ECO:0007669"/>
    <property type="project" value="UniProtKB-KW"/>
</dbReference>
<evidence type="ECO:0000256" key="11">
    <source>
        <dbReference type="ARBA" id="ARBA00022989"/>
    </source>
</evidence>
<dbReference type="GO" id="GO:0016020">
    <property type="term" value="C:membrane"/>
    <property type="evidence" value="ECO:0007669"/>
    <property type="project" value="UniProtKB-SubCell"/>
</dbReference>
<evidence type="ECO:0000256" key="15">
    <source>
        <dbReference type="ARBA" id="ARBA00023264"/>
    </source>
</evidence>
<comment type="catalytic activity">
    <reaction evidence="1 16">
        <text>a 1,2-diacyl-sn-glycero-3-phosphate + CTP + H(+) = a CDP-1,2-diacyl-sn-glycerol + diphosphate</text>
        <dbReference type="Rhea" id="RHEA:16229"/>
        <dbReference type="ChEBI" id="CHEBI:15378"/>
        <dbReference type="ChEBI" id="CHEBI:33019"/>
        <dbReference type="ChEBI" id="CHEBI:37563"/>
        <dbReference type="ChEBI" id="CHEBI:58332"/>
        <dbReference type="ChEBI" id="CHEBI:58608"/>
        <dbReference type="EC" id="2.7.7.41"/>
    </reaction>
</comment>
<keyword evidence="14" id="KW-0594">Phospholipid biosynthesis</keyword>
<evidence type="ECO:0000256" key="7">
    <source>
        <dbReference type="ARBA" id="ARBA00022516"/>
    </source>
</evidence>
<organism evidence="18 19">
    <name type="scientific">Rhodosorus marinus</name>
    <dbReference type="NCBI Taxonomy" id="101924"/>
    <lineage>
        <taxon>Eukaryota</taxon>
        <taxon>Rhodophyta</taxon>
        <taxon>Stylonematophyceae</taxon>
        <taxon>Stylonematales</taxon>
        <taxon>Stylonemataceae</taxon>
        <taxon>Rhodosorus</taxon>
    </lineage>
</organism>
<evidence type="ECO:0000256" key="1">
    <source>
        <dbReference type="ARBA" id="ARBA00001698"/>
    </source>
</evidence>
<dbReference type="EC" id="2.7.7.41" evidence="6 16"/>
<evidence type="ECO:0000313" key="18">
    <source>
        <dbReference type="EMBL" id="KAJ8906139.1"/>
    </source>
</evidence>
<dbReference type="Proteomes" id="UP001157974">
    <property type="component" value="Unassembled WGS sequence"/>
</dbReference>
<dbReference type="Pfam" id="PF01148">
    <property type="entry name" value="CTP_transf_1"/>
    <property type="match status" value="1"/>
</dbReference>
<dbReference type="AlphaFoldDB" id="A0AAV8UUG0"/>
<gene>
    <name evidence="18" type="ORF">NDN08_002636</name>
</gene>
<dbReference type="GO" id="GO:0004605">
    <property type="term" value="F:phosphatidate cytidylyltransferase activity"/>
    <property type="evidence" value="ECO:0007669"/>
    <property type="project" value="UniProtKB-EC"/>
</dbReference>
<feature type="transmembrane region" description="Helical" evidence="17">
    <location>
        <begin position="307"/>
        <end position="326"/>
    </location>
</feature>
<evidence type="ECO:0000313" key="19">
    <source>
        <dbReference type="Proteomes" id="UP001157974"/>
    </source>
</evidence>
<dbReference type="PANTHER" id="PTHR47101:SF1">
    <property type="entry name" value="PHOSPHATIDATE CYTIDYLYLTRANSFERASE 4, CHLOROPLASTIC"/>
    <property type="match status" value="1"/>
</dbReference>
<keyword evidence="15" id="KW-1208">Phospholipid metabolism</keyword>
<evidence type="ECO:0000256" key="4">
    <source>
        <dbReference type="ARBA" id="ARBA00005189"/>
    </source>
</evidence>
<protein>
    <recommendedName>
        <fullName evidence="6 16">Phosphatidate cytidylyltransferase</fullName>
        <ecNumber evidence="6 16">2.7.7.41</ecNumber>
    </recommendedName>
</protein>
<evidence type="ECO:0000256" key="16">
    <source>
        <dbReference type="RuleBase" id="RU003938"/>
    </source>
</evidence>
<evidence type="ECO:0000256" key="5">
    <source>
        <dbReference type="ARBA" id="ARBA00010185"/>
    </source>
</evidence>
<keyword evidence="12" id="KW-0443">Lipid metabolism</keyword>